<dbReference type="GO" id="GO:0005829">
    <property type="term" value="C:cytosol"/>
    <property type="evidence" value="ECO:0007669"/>
    <property type="project" value="TreeGrafter"/>
</dbReference>
<dbReference type="Gene3D" id="1.10.10.1830">
    <property type="entry name" value="Non-ribosomal peptide synthase, adenylation domain"/>
    <property type="match status" value="1"/>
</dbReference>
<dbReference type="GO" id="GO:0016874">
    <property type="term" value="F:ligase activity"/>
    <property type="evidence" value="ECO:0007669"/>
    <property type="project" value="UniProtKB-KW"/>
</dbReference>
<dbReference type="SUPFAM" id="SSF52777">
    <property type="entry name" value="CoA-dependent acyltransferases"/>
    <property type="match status" value="2"/>
</dbReference>
<dbReference type="Pfam" id="PF00501">
    <property type="entry name" value="AMP-binding"/>
    <property type="match status" value="1"/>
</dbReference>
<dbReference type="FunFam" id="1.10.1200.10:FF:000005">
    <property type="entry name" value="Nonribosomal peptide synthetase 1"/>
    <property type="match status" value="1"/>
</dbReference>
<dbReference type="FunFam" id="3.40.50.980:FF:000001">
    <property type="entry name" value="Non-ribosomal peptide synthetase"/>
    <property type="match status" value="1"/>
</dbReference>
<dbReference type="NCBIfam" id="TIGR01733">
    <property type="entry name" value="AA-adenyl-dom"/>
    <property type="match status" value="1"/>
</dbReference>
<name>A0A250JBJ0_9BACT</name>
<dbReference type="Pfam" id="PF18563">
    <property type="entry name" value="TubC_N"/>
    <property type="match status" value="1"/>
</dbReference>
<evidence type="ECO:0000256" key="3">
    <source>
        <dbReference type="ARBA" id="ARBA00022450"/>
    </source>
</evidence>
<dbReference type="CDD" id="cd05235">
    <property type="entry name" value="SDR_e1"/>
    <property type="match status" value="1"/>
</dbReference>
<sequence length="1527" mass="165349">MSVRELLGTLAAKGVRLRVDGDSLRVEAGKAVLTPELRAELSARKGDILAFLRKHSPRDEAGSASAQALARPEVIPLSSGQERLWFLDRLSPGSPQYNVHLGIRVRGTLEGKALRRSLDELVRRHEVLRTSFPEVEGSPRQVIAPPDTGVELTLVELPGLTEQEREEELQRRSDALARHCFELAKGPLLRVTLVVLGADDFALFVTKHHIITDGWSLGVFVRELSALYAGFVRGQPAALPPVSMQFAEAALRERAWLAGDSGARERAYWKQRLTGLLPLQLPVDHAVSTATSHRGATVPLSLSPALSEALRELASREGCSLFMVLFAAFSALLHRYSGQVDFGVGTVIANRGRVPSELLGFIANTLVLRCDFSGGPSFSQWLARARGVVLEALDHQALPFSEVVQAVGAPRDGGLNPLVRACFTLENIPAPALELPGTSWSFLKGAPDGSVEGTAKFELSLIMAAGDKGLVGMLEYSKELFEASTAERMVGHFQQLLESIVAHPEAPLSTLPLLTADERGMLLAEWHGPVIDVPAVCMHELVQAQVERTPQAVAVVSGQRTLTYAELNRRANQLAHHLRRLGVRSEVRVGLCVERTEEIVIGLLAILKAGGAYVPLDPAYPKERLALILEDAQVPVLLTQQRLVSELPSTQARVVCLDTDWPTIGAESDGNLERTTAPEALAYLIYTSGSTGKPKGVMIEHRNAVAFLVWALRVFSPRELAGTLASTSICFDLSVFELFTPLSCGAKVIVAKNALELPELPAARDVTLINTVPSAMGALLRAGAVPPSVAIVNLAGEALAGSLVEQLHRLDHVRDVFNLYGPSETTTYSTFTRVDRGQTPTIGRPVGNTQVYVLDPNRELMPLGVPGEVYIGGAGVARGYLGRPELTAERFVHCPFGGEPDARMYRTGDLARWLPDGQLEYLGRMDHQVKLRGFRIELGEISAVMLEHPGVREAVVVVREGQGGDPRLVAYLVARGETAPEPAELRDYLKSKLPEYMVPLTFVRLDAMPLTPNGKVDRAALPAPESGGSGVAKEHVAPRTPGEEALAAIWRQVLGVERVGVHDNFFELGGHSILLYRVLVLVRSASGMDLPLRALLRAPTLEEMARAIEAARTGSLPHHDVTVEMEADAVLDAGIDPGKVAPPVAGVARTLLLTGATGFLGAFLLEQLCRQTQARVYCLVRSATEQEGMHRIRKNLESYSLWSEALASRIVPVRGDIGQPLLGLSETEFQRLAEEVDAIYHNGALVNFLYPYESLRAANVLGTREILRLATRTRVKTLHYVSTVSVLPLGREDPIREDEPLAGPANLVGGYAQSKWVAEKLVREASRRGLPVTIFRPGRVTGHTRTGAWNTDDLVCRTLKGCVRMGMAPNIDALLDLTPVDYVSSAILDLSLRPESIGQTYHLVNPRLVRADEMWSHMRAFGYGLRVLPYDEWLAGLASAAASDSELGDLLMFLQQVPPEDRSVGGPRMVVCDCGHTLEALAATGTSCPPVDTALISTYLSALVRRGFLDAPGRDAAPGRGAATSAG</sequence>
<dbReference type="SUPFAM" id="SSF47336">
    <property type="entry name" value="ACP-like"/>
    <property type="match status" value="1"/>
</dbReference>
<dbReference type="SUPFAM" id="SSF56801">
    <property type="entry name" value="Acetyl-CoA synthetase-like"/>
    <property type="match status" value="1"/>
</dbReference>
<accession>A0A250JBJ0</accession>
<evidence type="ECO:0000256" key="2">
    <source>
        <dbReference type="ARBA" id="ARBA00006432"/>
    </source>
</evidence>
<dbReference type="FunFam" id="3.30.300.30:FF:000010">
    <property type="entry name" value="Enterobactin synthetase component F"/>
    <property type="match status" value="1"/>
</dbReference>
<dbReference type="KEGG" id="cfus:CYFUS_006247"/>
<dbReference type="InterPro" id="IPR009081">
    <property type="entry name" value="PP-bd_ACP"/>
</dbReference>
<proteinExistence type="inferred from homology"/>
<dbReference type="InterPro" id="IPR001242">
    <property type="entry name" value="Condensation_dom"/>
</dbReference>
<dbReference type="PROSITE" id="PS00455">
    <property type="entry name" value="AMP_BINDING"/>
    <property type="match status" value="1"/>
</dbReference>
<dbReference type="FunFam" id="3.40.50.12780:FF:000012">
    <property type="entry name" value="Non-ribosomal peptide synthetase"/>
    <property type="match status" value="1"/>
</dbReference>
<keyword evidence="4" id="KW-0597">Phosphoprotein</keyword>
<evidence type="ECO:0000256" key="4">
    <source>
        <dbReference type="ARBA" id="ARBA00022553"/>
    </source>
</evidence>
<dbReference type="InterPro" id="IPR013120">
    <property type="entry name" value="FAR_NAD-bd"/>
</dbReference>
<dbReference type="Pfam" id="PF00668">
    <property type="entry name" value="Condensation"/>
    <property type="match status" value="1"/>
</dbReference>
<dbReference type="Pfam" id="PF07993">
    <property type="entry name" value="NAD_binding_4"/>
    <property type="match status" value="1"/>
</dbReference>
<feature type="domain" description="Carrier" evidence="6">
    <location>
        <begin position="1037"/>
        <end position="1112"/>
    </location>
</feature>
<comment type="cofactor">
    <cofactor evidence="1">
        <name>pantetheine 4'-phosphate</name>
        <dbReference type="ChEBI" id="CHEBI:47942"/>
    </cofactor>
</comment>
<dbReference type="Gene3D" id="3.30.559.30">
    <property type="entry name" value="Nonribosomal peptide synthetase, condensation domain"/>
    <property type="match status" value="1"/>
</dbReference>
<dbReference type="Proteomes" id="UP000217257">
    <property type="component" value="Chromosome"/>
</dbReference>
<dbReference type="Gene3D" id="3.30.559.10">
    <property type="entry name" value="Chloramphenicol acetyltransferase-like domain"/>
    <property type="match status" value="1"/>
</dbReference>
<dbReference type="CDD" id="cd19531">
    <property type="entry name" value="LCL_NRPS-like"/>
    <property type="match status" value="1"/>
</dbReference>
<protein>
    <submittedName>
        <fullName evidence="7">Non-ribosomal peptide synthetase</fullName>
    </submittedName>
</protein>
<dbReference type="SUPFAM" id="SSF51735">
    <property type="entry name" value="NAD(P)-binding Rossmann-fold domains"/>
    <property type="match status" value="1"/>
</dbReference>
<dbReference type="PROSITE" id="PS50075">
    <property type="entry name" value="CARRIER"/>
    <property type="match status" value="1"/>
</dbReference>
<gene>
    <name evidence="7" type="ORF">CYFUS_006247</name>
</gene>
<dbReference type="GO" id="GO:0044550">
    <property type="term" value="P:secondary metabolite biosynthetic process"/>
    <property type="evidence" value="ECO:0007669"/>
    <property type="project" value="UniProtKB-ARBA"/>
</dbReference>
<dbReference type="InterPro" id="IPR044894">
    <property type="entry name" value="TubC_N_sf"/>
</dbReference>
<dbReference type="NCBIfam" id="TIGR01746">
    <property type="entry name" value="Thioester-redct"/>
    <property type="match status" value="1"/>
</dbReference>
<dbReference type="Gene3D" id="3.40.50.980">
    <property type="match status" value="2"/>
</dbReference>
<dbReference type="PANTHER" id="PTHR45527">
    <property type="entry name" value="NONRIBOSOMAL PEPTIDE SYNTHETASE"/>
    <property type="match status" value="1"/>
</dbReference>
<evidence type="ECO:0000256" key="1">
    <source>
        <dbReference type="ARBA" id="ARBA00001957"/>
    </source>
</evidence>
<organism evidence="7 8">
    <name type="scientific">Cystobacter fuscus</name>
    <dbReference type="NCBI Taxonomy" id="43"/>
    <lineage>
        <taxon>Bacteria</taxon>
        <taxon>Pseudomonadati</taxon>
        <taxon>Myxococcota</taxon>
        <taxon>Myxococcia</taxon>
        <taxon>Myxococcales</taxon>
        <taxon>Cystobacterineae</taxon>
        <taxon>Archangiaceae</taxon>
        <taxon>Cystobacter</taxon>
    </lineage>
</organism>
<evidence type="ECO:0000259" key="6">
    <source>
        <dbReference type="PROSITE" id="PS50075"/>
    </source>
</evidence>
<keyword evidence="5" id="KW-0436">Ligase</keyword>
<dbReference type="GO" id="GO:0031177">
    <property type="term" value="F:phosphopantetheine binding"/>
    <property type="evidence" value="ECO:0007669"/>
    <property type="project" value="TreeGrafter"/>
</dbReference>
<dbReference type="InterPro" id="IPR023213">
    <property type="entry name" value="CAT-like_dom_sf"/>
</dbReference>
<dbReference type="InterPro" id="IPR025110">
    <property type="entry name" value="AMP-bd_C"/>
</dbReference>
<dbReference type="InterPro" id="IPR010080">
    <property type="entry name" value="Thioester_reductase-like_dom"/>
</dbReference>
<dbReference type="InterPro" id="IPR020845">
    <property type="entry name" value="AMP-binding_CS"/>
</dbReference>
<dbReference type="Gene3D" id="3.40.50.720">
    <property type="entry name" value="NAD(P)-binding Rossmann-like Domain"/>
    <property type="match status" value="1"/>
</dbReference>
<evidence type="ECO:0000256" key="5">
    <source>
        <dbReference type="ARBA" id="ARBA00022598"/>
    </source>
</evidence>
<dbReference type="GO" id="GO:0043041">
    <property type="term" value="P:amino acid activation for nonribosomal peptide biosynthetic process"/>
    <property type="evidence" value="ECO:0007669"/>
    <property type="project" value="TreeGrafter"/>
</dbReference>
<dbReference type="InterPro" id="IPR036736">
    <property type="entry name" value="ACP-like_sf"/>
</dbReference>
<dbReference type="InterPro" id="IPR036291">
    <property type="entry name" value="NAD(P)-bd_dom_sf"/>
</dbReference>
<comment type="similarity">
    <text evidence="2">Belongs to the ATP-dependent AMP-binding enzyme family.</text>
</comment>
<dbReference type="Pfam" id="PF13193">
    <property type="entry name" value="AMP-binding_C"/>
    <property type="match status" value="1"/>
</dbReference>
<dbReference type="Gene3D" id="3.30.300.30">
    <property type="match status" value="1"/>
</dbReference>
<dbReference type="CDD" id="cd12115">
    <property type="entry name" value="A_NRPS_Sfm_like"/>
    <property type="match status" value="1"/>
</dbReference>
<dbReference type="InterPro" id="IPR041464">
    <property type="entry name" value="TubC_N"/>
</dbReference>
<keyword evidence="3" id="KW-0596">Phosphopantetheine</keyword>
<reference evidence="7 8" key="1">
    <citation type="submission" date="2017-06" db="EMBL/GenBank/DDBJ databases">
        <title>Sequencing and comparative analysis of myxobacterial genomes.</title>
        <authorList>
            <person name="Rupp O."/>
            <person name="Goesmann A."/>
            <person name="Sogaard-Andersen L."/>
        </authorList>
    </citation>
    <scope>NUCLEOTIDE SEQUENCE [LARGE SCALE GENOMIC DNA]</scope>
    <source>
        <strain evidence="7 8">DSM 52655</strain>
    </source>
</reference>
<dbReference type="PANTHER" id="PTHR45527:SF1">
    <property type="entry name" value="FATTY ACID SYNTHASE"/>
    <property type="match status" value="1"/>
</dbReference>
<dbReference type="InterPro" id="IPR045851">
    <property type="entry name" value="AMP-bd_C_sf"/>
</dbReference>
<dbReference type="Gene3D" id="2.30.38.10">
    <property type="entry name" value="Luciferase, Domain 3"/>
    <property type="match status" value="1"/>
</dbReference>
<dbReference type="FunFam" id="2.30.38.10:FF:000001">
    <property type="entry name" value="Non-ribosomal peptide synthetase PvdI"/>
    <property type="match status" value="1"/>
</dbReference>
<dbReference type="EMBL" id="CP022098">
    <property type="protein sequence ID" value="ATB40791.1"/>
    <property type="molecule type" value="Genomic_DNA"/>
</dbReference>
<evidence type="ECO:0000313" key="7">
    <source>
        <dbReference type="EMBL" id="ATB40791.1"/>
    </source>
</evidence>
<dbReference type="Gene3D" id="1.10.1200.10">
    <property type="entry name" value="ACP-like"/>
    <property type="match status" value="1"/>
</dbReference>
<dbReference type="InterPro" id="IPR000873">
    <property type="entry name" value="AMP-dep_synth/lig_dom"/>
</dbReference>
<dbReference type="Pfam" id="PF00550">
    <property type="entry name" value="PP-binding"/>
    <property type="match status" value="1"/>
</dbReference>
<dbReference type="InterPro" id="IPR010071">
    <property type="entry name" value="AA_adenyl_dom"/>
</dbReference>
<evidence type="ECO:0000313" key="8">
    <source>
        <dbReference type="Proteomes" id="UP000217257"/>
    </source>
</evidence>
<dbReference type="RefSeq" id="WP_095988600.1">
    <property type="nucleotide sequence ID" value="NZ_CP022098.1"/>
</dbReference>